<reference evidence="3" key="1">
    <citation type="submission" date="2021-02" db="EMBL/GenBank/DDBJ databases">
        <authorList>
            <person name="Nowell W R."/>
        </authorList>
    </citation>
    <scope>NUCLEOTIDE SEQUENCE</scope>
</reference>
<dbReference type="PRINTS" id="PR00019">
    <property type="entry name" value="LEURICHRPT"/>
</dbReference>
<evidence type="ECO:0000313" key="3">
    <source>
        <dbReference type="EMBL" id="CAF4950463.1"/>
    </source>
</evidence>
<name>A0A821XXK5_9BILA</name>
<dbReference type="SUPFAM" id="SSF52058">
    <property type="entry name" value="L domain-like"/>
    <property type="match status" value="1"/>
</dbReference>
<organism evidence="3 4">
    <name type="scientific">Rotaria socialis</name>
    <dbReference type="NCBI Taxonomy" id="392032"/>
    <lineage>
        <taxon>Eukaryota</taxon>
        <taxon>Metazoa</taxon>
        <taxon>Spiralia</taxon>
        <taxon>Gnathifera</taxon>
        <taxon>Rotifera</taxon>
        <taxon>Eurotatoria</taxon>
        <taxon>Bdelloidea</taxon>
        <taxon>Philodinida</taxon>
        <taxon>Philodinidae</taxon>
        <taxon>Rotaria</taxon>
    </lineage>
</organism>
<dbReference type="PANTHER" id="PTHR45712">
    <property type="entry name" value="AGAP008170-PA"/>
    <property type="match status" value="1"/>
</dbReference>
<dbReference type="InterPro" id="IPR032675">
    <property type="entry name" value="LRR_dom_sf"/>
</dbReference>
<dbReference type="Proteomes" id="UP000663848">
    <property type="component" value="Unassembled WGS sequence"/>
</dbReference>
<gene>
    <name evidence="3" type="ORF">QYT958_LOCUS33438</name>
</gene>
<dbReference type="PANTHER" id="PTHR45712:SF22">
    <property type="entry name" value="INSULIN-LIKE GROWTH FACTOR-BINDING PROTEIN COMPLEX ACID LABILE SUBUNIT"/>
    <property type="match status" value="1"/>
</dbReference>
<dbReference type="PROSITE" id="PS51450">
    <property type="entry name" value="LRR"/>
    <property type="match status" value="1"/>
</dbReference>
<feature type="non-terminal residue" evidence="3">
    <location>
        <position position="1"/>
    </location>
</feature>
<keyword evidence="2" id="KW-0677">Repeat</keyword>
<evidence type="ECO:0000256" key="1">
    <source>
        <dbReference type="ARBA" id="ARBA00022614"/>
    </source>
</evidence>
<keyword evidence="1" id="KW-0433">Leucine-rich repeat</keyword>
<dbReference type="EMBL" id="CAJOBR010022864">
    <property type="protein sequence ID" value="CAF4950463.1"/>
    <property type="molecule type" value="Genomic_DNA"/>
</dbReference>
<dbReference type="Gene3D" id="3.80.10.10">
    <property type="entry name" value="Ribonuclease Inhibitor"/>
    <property type="match status" value="1"/>
</dbReference>
<dbReference type="AlphaFoldDB" id="A0A821XXK5"/>
<dbReference type="InterPro" id="IPR050333">
    <property type="entry name" value="SLRP"/>
</dbReference>
<accession>A0A821XXK5</accession>
<dbReference type="InterPro" id="IPR003591">
    <property type="entry name" value="Leu-rich_rpt_typical-subtyp"/>
</dbReference>
<protein>
    <submittedName>
        <fullName evidence="3">Uncharacterized protein</fullName>
    </submittedName>
</protein>
<sequence>MDEFDFDGLGDSILDRIINLQVIGTGIRGPLELIPANICRLKGLKHLNLSNNQIRVASFNFTPLCSSELESLDLSNNFISEVPIQWISQLPSLKSINLSNNNLTSIPYSMFSNIGNIENFDASSNRLTTFELWLIQIKKLVNFSNNPITHFTNVDEVDLSHYQSNITEQILLKNMGTKIAVYDNIFEMYNRCTEINSNSTKLLMETIRRMNDANGDSLLWDCSCERYYLQEYVVSIVPGNDFSHWMCHAGDNLTYTQKCNNQSSFDFESSEPRLCSIKNQNHFHA</sequence>
<dbReference type="InterPro" id="IPR001611">
    <property type="entry name" value="Leu-rich_rpt"/>
</dbReference>
<dbReference type="SMART" id="SM00369">
    <property type="entry name" value="LRR_TYP"/>
    <property type="match status" value="3"/>
</dbReference>
<evidence type="ECO:0000313" key="4">
    <source>
        <dbReference type="Proteomes" id="UP000663848"/>
    </source>
</evidence>
<dbReference type="Pfam" id="PF13855">
    <property type="entry name" value="LRR_8"/>
    <property type="match status" value="1"/>
</dbReference>
<comment type="caution">
    <text evidence="3">The sequence shown here is derived from an EMBL/GenBank/DDBJ whole genome shotgun (WGS) entry which is preliminary data.</text>
</comment>
<proteinExistence type="predicted"/>
<evidence type="ECO:0000256" key="2">
    <source>
        <dbReference type="ARBA" id="ARBA00022737"/>
    </source>
</evidence>
<dbReference type="Pfam" id="PF00560">
    <property type="entry name" value="LRR_1"/>
    <property type="match status" value="1"/>
</dbReference>